<dbReference type="SUPFAM" id="SSF56281">
    <property type="entry name" value="Metallo-hydrolase/oxidoreductase"/>
    <property type="match status" value="1"/>
</dbReference>
<accession>X1P555</accession>
<comment type="caution">
    <text evidence="1">The sequence shown here is derived from an EMBL/GenBank/DDBJ whole genome shotgun (WGS) entry which is preliminary data.</text>
</comment>
<reference evidence="1" key="1">
    <citation type="journal article" date="2014" name="Front. Microbiol.">
        <title>High frequency of phylogenetically diverse reductive dehalogenase-homologous genes in deep subseafloor sedimentary metagenomes.</title>
        <authorList>
            <person name="Kawai M."/>
            <person name="Futagami T."/>
            <person name="Toyoda A."/>
            <person name="Takaki Y."/>
            <person name="Nishi S."/>
            <person name="Hori S."/>
            <person name="Arai W."/>
            <person name="Tsubouchi T."/>
            <person name="Morono Y."/>
            <person name="Uchiyama I."/>
            <person name="Ito T."/>
            <person name="Fujiyama A."/>
            <person name="Inagaki F."/>
            <person name="Takami H."/>
        </authorList>
    </citation>
    <scope>NUCLEOTIDE SEQUENCE</scope>
    <source>
        <strain evidence="1">Expedition CK06-06</strain>
    </source>
</reference>
<dbReference type="Gene3D" id="3.60.15.10">
    <property type="entry name" value="Ribonuclease Z/Hydroxyacylglutathione hydrolase-like"/>
    <property type="match status" value="1"/>
</dbReference>
<sequence>MNIEILGAESLGVRSLCCFVKTANRKVLIDPGVALGYTRYGLLPHPVQVAIDERVQKKIIERWSQATDIVISHFHGDHIPLIDANPYQLSLRRIIGLNQRFRILTKNLSNLSALEKKRVESLPLSLKNKLISAEEKREGPMTFSKAVPHGKSKDNSETVMMTKLEEGKEVFVHASDIQLLNDETVSQILSWAPNIVLAGGP</sequence>
<feature type="non-terminal residue" evidence="1">
    <location>
        <position position="201"/>
    </location>
</feature>
<evidence type="ECO:0000313" key="1">
    <source>
        <dbReference type="EMBL" id="GAI37586.1"/>
    </source>
</evidence>
<organism evidence="1">
    <name type="scientific">marine sediment metagenome</name>
    <dbReference type="NCBI Taxonomy" id="412755"/>
    <lineage>
        <taxon>unclassified sequences</taxon>
        <taxon>metagenomes</taxon>
        <taxon>ecological metagenomes</taxon>
    </lineage>
</organism>
<dbReference type="AlphaFoldDB" id="X1P555"/>
<name>X1P555_9ZZZZ</name>
<evidence type="ECO:0008006" key="2">
    <source>
        <dbReference type="Google" id="ProtNLM"/>
    </source>
</evidence>
<dbReference type="InterPro" id="IPR036866">
    <property type="entry name" value="RibonucZ/Hydroxyglut_hydro"/>
</dbReference>
<dbReference type="EMBL" id="BARV01032752">
    <property type="protein sequence ID" value="GAI37586.1"/>
    <property type="molecule type" value="Genomic_DNA"/>
</dbReference>
<gene>
    <name evidence="1" type="ORF">S06H3_51597</name>
</gene>
<proteinExistence type="predicted"/>
<protein>
    <recommendedName>
        <fullName evidence="2">Metallo-beta-lactamase domain-containing protein</fullName>
    </recommendedName>
</protein>